<gene>
    <name evidence="8" type="ORF">A4V09_03835</name>
</gene>
<dbReference type="Proteomes" id="UP000092574">
    <property type="component" value="Chromosome"/>
</dbReference>
<feature type="transmembrane region" description="Helical" evidence="6">
    <location>
        <begin position="637"/>
        <end position="658"/>
    </location>
</feature>
<evidence type="ECO:0000256" key="2">
    <source>
        <dbReference type="ARBA" id="ARBA00022475"/>
    </source>
</evidence>
<dbReference type="Pfam" id="PF02687">
    <property type="entry name" value="FtsX"/>
    <property type="match status" value="1"/>
</dbReference>
<feature type="transmembrane region" description="Helical" evidence="6">
    <location>
        <begin position="543"/>
        <end position="565"/>
    </location>
</feature>
<dbReference type="PANTHER" id="PTHR46795:SF3">
    <property type="entry name" value="ABC TRANSPORTER PERMEASE"/>
    <property type="match status" value="1"/>
</dbReference>
<comment type="similarity">
    <text evidence="6">Belongs to the ABC-4 integral membrane protein family.</text>
</comment>
<evidence type="ECO:0000256" key="1">
    <source>
        <dbReference type="ARBA" id="ARBA00004651"/>
    </source>
</evidence>
<feature type="domain" description="ABC3 transporter permease C-terminal" evidence="7">
    <location>
        <begin position="64"/>
        <end position="179"/>
    </location>
</feature>
<feature type="transmembrane region" description="Helical" evidence="6">
    <location>
        <begin position="599"/>
        <end position="625"/>
    </location>
</feature>
<dbReference type="InterPro" id="IPR003838">
    <property type="entry name" value="ABC3_permease_C"/>
</dbReference>
<proteinExistence type="inferred from homology"/>
<evidence type="ECO:0000256" key="6">
    <source>
        <dbReference type="PIRNR" id="PIRNR018968"/>
    </source>
</evidence>
<name>A0A1C7I5V8_9FIRM</name>
<reference evidence="8" key="1">
    <citation type="submission" date="2017-04" db="EMBL/GenBank/DDBJ databases">
        <title>Complete Genome Sequences of Twelve Strains of a Stable Defined Moderately Diverse Mouse Microbiota 2 (sDMDMm2).</title>
        <authorList>
            <person name="Uchimura Y."/>
            <person name="Wyss M."/>
            <person name="Brugiroux S."/>
            <person name="Limenitakis J.P."/>
            <person name="Stecher B."/>
            <person name="McCoy K.D."/>
            <person name="Macpherson A.J."/>
        </authorList>
    </citation>
    <scope>NUCLEOTIDE SEQUENCE</scope>
    <source>
        <strain evidence="8">YL58</strain>
    </source>
</reference>
<dbReference type="GO" id="GO:0055085">
    <property type="term" value="P:transmembrane transport"/>
    <property type="evidence" value="ECO:0007669"/>
    <property type="project" value="UniProtKB-UniRule"/>
</dbReference>
<evidence type="ECO:0000256" key="3">
    <source>
        <dbReference type="ARBA" id="ARBA00022692"/>
    </source>
</evidence>
<feature type="transmembrane region" description="Helical" evidence="6">
    <location>
        <begin position="162"/>
        <end position="183"/>
    </location>
</feature>
<dbReference type="EMBL" id="CP015405">
    <property type="protein sequence ID" value="ANU74965.1"/>
    <property type="molecule type" value="Genomic_DNA"/>
</dbReference>
<dbReference type="InterPro" id="IPR027022">
    <property type="entry name" value="ABC_permease_BceB-typ"/>
</dbReference>
<feature type="transmembrane region" description="Helical" evidence="6">
    <location>
        <begin position="236"/>
        <end position="259"/>
    </location>
</feature>
<dbReference type="OrthoDB" id="9781780at2"/>
<feature type="transmembrane region" description="Helical" evidence="6">
    <location>
        <begin position="204"/>
        <end position="224"/>
    </location>
</feature>
<sequence length="666" mass="74974">MLFKLSVKNIRKSLKDYAIYFITLILGVAIFYVFNSLDSQQAMTDLTSSKKEIISLMVTMLSGISVFVSCILAFLIVYANNFLIRRRKKEFGVYMTLGMGKGQISRILVGETFLIGLLSLAVGLFIGVLGAQFMSVLVVKMFEVDMESYVFVFSKTAFFKTILYFGLMYLAVLVFNTISISKCSLIDLLSAGKKAEQIKMKKPAVCMVLFLFSVALLGVLYYLVACIPTKLDTGMYGIIIALGCLATFLFFWSLSGFLLHMMQRNRKYYLKGLNAFVLRQINSKVNTTVVAMTIICIMLFMTITVLSSGLGINHSFRESLMELTPVDVDVEYLPPSGESAGTPVTDKLQDAGFDLHVLQDDYVEMGIYSTGQLTMGLTLGENMSEVSKKFMFLSAELEEDIVRLSDYNRLAKLYGNAQYDLKDDEYLVLCNMDDVKIQRDKMLKKGEKIQLDGISYWPKYRECQDGFLQMMTNRINPGIYVFPDHAVKEEWRNRGFLAADYARQDKKGVEDADTKMNAVPRELGIYSNTRTDIVSASMGLSTIVTFVAIYLGIIFLISGAAILALKELSESSDNRDRYEVLRKIGADERMINRSLFKQIGIFFLMPLSLAVVHSIFGLQFVRIMMITVGEVNRFGSIFTTALILLVIYGGYFLTTYLGSKRIIQGK</sequence>
<dbReference type="InterPro" id="IPR052536">
    <property type="entry name" value="ABC-4_Integral_Memb_Prot"/>
</dbReference>
<dbReference type="PANTHER" id="PTHR46795">
    <property type="entry name" value="ABC TRANSPORTER PERMEASE-RELATED-RELATED"/>
    <property type="match status" value="1"/>
</dbReference>
<keyword evidence="3 6" id="KW-0812">Transmembrane</keyword>
<evidence type="ECO:0000313" key="8">
    <source>
        <dbReference type="EMBL" id="ANU74965.1"/>
    </source>
</evidence>
<dbReference type="AlphaFoldDB" id="A0A1C7I5V8"/>
<keyword evidence="5 6" id="KW-0472">Membrane</keyword>
<organism evidence="8 9">
    <name type="scientific">Blautia pseudococcoides</name>
    <dbReference type="NCBI Taxonomy" id="1796616"/>
    <lineage>
        <taxon>Bacteria</taxon>
        <taxon>Bacillati</taxon>
        <taxon>Bacillota</taxon>
        <taxon>Clostridia</taxon>
        <taxon>Lachnospirales</taxon>
        <taxon>Lachnospiraceae</taxon>
        <taxon>Blautia</taxon>
    </lineage>
</organism>
<evidence type="ECO:0000259" key="7">
    <source>
        <dbReference type="Pfam" id="PF02687"/>
    </source>
</evidence>
<evidence type="ECO:0000256" key="4">
    <source>
        <dbReference type="ARBA" id="ARBA00022989"/>
    </source>
</evidence>
<keyword evidence="2 6" id="KW-1003">Cell membrane</keyword>
<feature type="transmembrane region" description="Helical" evidence="6">
    <location>
        <begin position="17"/>
        <end position="34"/>
    </location>
</feature>
<feature type="transmembrane region" description="Helical" evidence="6">
    <location>
        <begin position="54"/>
        <end position="79"/>
    </location>
</feature>
<dbReference type="PIRSF" id="PIRSF018968">
    <property type="entry name" value="ABC_permease_BceB"/>
    <property type="match status" value="1"/>
</dbReference>
<keyword evidence="9" id="KW-1185">Reference proteome</keyword>
<accession>A0A1C7I5V8</accession>
<feature type="transmembrane region" description="Helical" evidence="6">
    <location>
        <begin position="113"/>
        <end position="142"/>
    </location>
</feature>
<keyword evidence="6" id="KW-0813">Transport</keyword>
<keyword evidence="4 6" id="KW-1133">Transmembrane helix</keyword>
<evidence type="ECO:0000256" key="5">
    <source>
        <dbReference type="ARBA" id="ARBA00023136"/>
    </source>
</evidence>
<comment type="subcellular location">
    <subcellularLocation>
        <location evidence="1 6">Cell membrane</location>
        <topology evidence="1 6">Multi-pass membrane protein</topology>
    </subcellularLocation>
</comment>
<evidence type="ECO:0000313" key="9">
    <source>
        <dbReference type="Proteomes" id="UP000092574"/>
    </source>
</evidence>
<dbReference type="STRING" id="1796616.A4V09_03835"/>
<dbReference type="GO" id="GO:0005886">
    <property type="term" value="C:plasma membrane"/>
    <property type="evidence" value="ECO:0007669"/>
    <property type="project" value="UniProtKB-SubCell"/>
</dbReference>
<protein>
    <submittedName>
        <fullName evidence="8">ABC transporter permease</fullName>
    </submittedName>
</protein>
<feature type="transmembrane region" description="Helical" evidence="6">
    <location>
        <begin position="289"/>
        <end position="312"/>
    </location>
</feature>
<dbReference type="KEGG" id="byl:A4V09_03835"/>
<dbReference type="RefSeq" id="WP_065541186.1">
    <property type="nucleotide sequence ID" value="NZ_CP015405.2"/>
</dbReference>